<dbReference type="InterPro" id="IPR019821">
    <property type="entry name" value="Kinesin_motor_CS"/>
</dbReference>
<dbReference type="GO" id="GO:0007018">
    <property type="term" value="P:microtubule-based movement"/>
    <property type="evidence" value="ECO:0007669"/>
    <property type="project" value="InterPro"/>
</dbReference>
<evidence type="ECO:0000256" key="9">
    <source>
        <dbReference type="PROSITE-ProRule" id="PRU00283"/>
    </source>
</evidence>
<dbReference type="OMA" id="YVQLSQH"/>
<dbReference type="GO" id="GO:0000073">
    <property type="term" value="P:initial mitotic spindle pole body separation"/>
    <property type="evidence" value="ECO:0007669"/>
    <property type="project" value="TreeGrafter"/>
</dbReference>
<keyword evidence="4 9" id="KW-0547">Nucleotide-binding</keyword>
<evidence type="ECO:0000313" key="13">
    <source>
        <dbReference type="Proteomes" id="UP000053890"/>
    </source>
</evidence>
<evidence type="ECO:0000256" key="4">
    <source>
        <dbReference type="ARBA" id="ARBA00022741"/>
    </source>
</evidence>
<keyword evidence="6 9" id="KW-0505">Motor protein</keyword>
<evidence type="ECO:0000256" key="10">
    <source>
        <dbReference type="RuleBase" id="RU000394"/>
    </source>
</evidence>
<dbReference type="PROSITE" id="PS00411">
    <property type="entry name" value="KINESIN_MOTOR_1"/>
    <property type="match status" value="1"/>
</dbReference>
<dbReference type="SMART" id="SM00129">
    <property type="entry name" value="KISc"/>
    <property type="match status" value="1"/>
</dbReference>
<comment type="subcellular location">
    <subcellularLocation>
        <location evidence="1">Cytoplasm</location>
        <location evidence="1">Cytoskeleton</location>
    </subcellularLocation>
</comment>
<dbReference type="EMBL" id="KQ474081">
    <property type="protein sequence ID" value="KPV74072.1"/>
    <property type="molecule type" value="Genomic_DNA"/>
</dbReference>
<dbReference type="GO" id="GO:0005634">
    <property type="term" value="C:nucleus"/>
    <property type="evidence" value="ECO:0007669"/>
    <property type="project" value="TreeGrafter"/>
</dbReference>
<dbReference type="RefSeq" id="XP_018270121.1">
    <property type="nucleotide sequence ID" value="XM_018415078.1"/>
</dbReference>
<dbReference type="Pfam" id="PF00225">
    <property type="entry name" value="Kinesin"/>
    <property type="match status" value="1"/>
</dbReference>
<keyword evidence="7" id="KW-0206">Cytoskeleton</keyword>
<keyword evidence="13" id="KW-1185">Reference proteome</keyword>
<proteinExistence type="inferred from homology"/>
<dbReference type="GO" id="GO:0005524">
    <property type="term" value="F:ATP binding"/>
    <property type="evidence" value="ECO:0007669"/>
    <property type="project" value="UniProtKB-UniRule"/>
</dbReference>
<feature type="non-terminal residue" evidence="12">
    <location>
        <position position="1"/>
    </location>
</feature>
<protein>
    <recommendedName>
        <fullName evidence="10">Kinesin-like protein</fullName>
    </recommendedName>
</protein>
<keyword evidence="3 10" id="KW-0493">Microtubule</keyword>
<evidence type="ECO:0000256" key="5">
    <source>
        <dbReference type="ARBA" id="ARBA00022840"/>
    </source>
</evidence>
<reference evidence="12 13" key="1">
    <citation type="journal article" date="2015" name="Front. Microbiol.">
        <title>Genome sequence of the plant growth promoting endophytic yeast Rhodotorula graminis WP1.</title>
        <authorList>
            <person name="Firrincieli A."/>
            <person name="Otillar R."/>
            <person name="Salamov A."/>
            <person name="Schmutz J."/>
            <person name="Khan Z."/>
            <person name="Redman R.S."/>
            <person name="Fleck N.D."/>
            <person name="Lindquist E."/>
            <person name="Grigoriev I.V."/>
            <person name="Doty S.L."/>
        </authorList>
    </citation>
    <scope>NUCLEOTIDE SEQUENCE [LARGE SCALE GENOMIC DNA]</scope>
    <source>
        <strain evidence="12 13">WP1</strain>
    </source>
</reference>
<dbReference type="InterPro" id="IPR001752">
    <property type="entry name" value="Kinesin_motor_dom"/>
</dbReference>
<evidence type="ECO:0000256" key="3">
    <source>
        <dbReference type="ARBA" id="ARBA00022701"/>
    </source>
</evidence>
<evidence type="ECO:0000256" key="2">
    <source>
        <dbReference type="ARBA" id="ARBA00022490"/>
    </source>
</evidence>
<dbReference type="InterPro" id="IPR047149">
    <property type="entry name" value="KIF11-like"/>
</dbReference>
<accession>A0A0P9F2N9</accession>
<dbReference type="GO" id="GO:0008574">
    <property type="term" value="F:plus-end-directed microtubule motor activity"/>
    <property type="evidence" value="ECO:0007669"/>
    <property type="project" value="TreeGrafter"/>
</dbReference>
<dbReference type="GeneID" id="28975526"/>
<dbReference type="GO" id="GO:0005876">
    <property type="term" value="C:spindle microtubule"/>
    <property type="evidence" value="ECO:0007669"/>
    <property type="project" value="TreeGrafter"/>
</dbReference>
<dbReference type="PROSITE" id="PS50067">
    <property type="entry name" value="KINESIN_MOTOR_2"/>
    <property type="match status" value="1"/>
</dbReference>
<keyword evidence="2" id="KW-0963">Cytoplasm</keyword>
<dbReference type="GO" id="GO:0072686">
    <property type="term" value="C:mitotic spindle"/>
    <property type="evidence" value="ECO:0007669"/>
    <property type="project" value="TreeGrafter"/>
</dbReference>
<dbReference type="InterPro" id="IPR027417">
    <property type="entry name" value="P-loop_NTPase"/>
</dbReference>
<name>A0A0P9F2N9_RHOGW</name>
<dbReference type="OrthoDB" id="3176171at2759"/>
<evidence type="ECO:0000313" key="12">
    <source>
        <dbReference type="EMBL" id="KPV74072.1"/>
    </source>
</evidence>
<dbReference type="InterPro" id="IPR036961">
    <property type="entry name" value="Kinesin_motor_dom_sf"/>
</dbReference>
<dbReference type="AlphaFoldDB" id="A0A0P9F2N9"/>
<gene>
    <name evidence="12" type="ORF">RHOBADRAFT_4799</name>
</gene>
<dbReference type="Proteomes" id="UP000053890">
    <property type="component" value="Unassembled WGS sequence"/>
</dbReference>
<dbReference type="STRING" id="578459.A0A0P9F2N9"/>
<evidence type="ECO:0000259" key="11">
    <source>
        <dbReference type="PROSITE" id="PS50067"/>
    </source>
</evidence>
<dbReference type="PANTHER" id="PTHR47970:SF12">
    <property type="entry name" value="KINESIN FAMILY MEMBER 11"/>
    <property type="match status" value="1"/>
</dbReference>
<dbReference type="PRINTS" id="PR00380">
    <property type="entry name" value="KINESINHEAVY"/>
</dbReference>
<feature type="domain" description="Kinesin motor" evidence="11">
    <location>
        <begin position="1"/>
        <end position="273"/>
    </location>
</feature>
<evidence type="ECO:0000256" key="1">
    <source>
        <dbReference type="ARBA" id="ARBA00004245"/>
    </source>
</evidence>
<feature type="binding site" evidence="9">
    <location>
        <begin position="19"/>
        <end position="26"/>
    </location>
    <ligand>
        <name>ATP</name>
        <dbReference type="ChEBI" id="CHEBI:30616"/>
    </ligand>
</feature>
<feature type="non-terminal residue" evidence="12">
    <location>
        <position position="284"/>
    </location>
</feature>
<evidence type="ECO:0000256" key="8">
    <source>
        <dbReference type="ARBA" id="ARBA00034704"/>
    </source>
</evidence>
<organism evidence="12 13">
    <name type="scientific">Rhodotorula graminis (strain WP1)</name>
    <dbReference type="NCBI Taxonomy" id="578459"/>
    <lineage>
        <taxon>Eukaryota</taxon>
        <taxon>Fungi</taxon>
        <taxon>Dikarya</taxon>
        <taxon>Basidiomycota</taxon>
        <taxon>Pucciniomycotina</taxon>
        <taxon>Microbotryomycetes</taxon>
        <taxon>Sporidiobolales</taxon>
        <taxon>Sporidiobolaceae</taxon>
        <taxon>Rhodotorula</taxon>
    </lineage>
</organism>
<evidence type="ECO:0000256" key="6">
    <source>
        <dbReference type="ARBA" id="ARBA00023175"/>
    </source>
</evidence>
<dbReference type="GO" id="GO:0008017">
    <property type="term" value="F:microtubule binding"/>
    <property type="evidence" value="ECO:0007669"/>
    <property type="project" value="InterPro"/>
</dbReference>
<dbReference type="FunFam" id="3.40.850.10:FF:000019">
    <property type="entry name" value="Kinesin-like protein KIN-5D"/>
    <property type="match status" value="1"/>
</dbReference>
<keyword evidence="5 9" id="KW-0067">ATP-binding</keyword>
<comment type="similarity">
    <text evidence="8">Belongs to the TRAFAC class myosin-kinesin ATPase superfamily. Kinesin family. KIN-5/BimC subfamily.</text>
</comment>
<sequence length="284" mass="31360">KPILQQVLQGYNCTIFAYGQTGTGKTYTMEGNLSPYHGTFHPDAGIIPRTLYSLFDRLVESKCEYSVRCSFIELYNEELRDLNSPDSADLALRIYEETKNGSTGVVIQGLEETFINSAEDGLRVLRRGSERRQIAATNCNERSSRSHSIFTINVHIKDNSKEGQDVLKVGKLNLVDLAGSENVGRSGAVQGRAREAGMINASLLALGRVINQLADKTDSTKKQHIAYRSSKLTRLLQDSLGGRTKTTIIATISPVSYEETASTLSYAHQAKSIQNRPEVNQRVS</sequence>
<dbReference type="SUPFAM" id="SSF52540">
    <property type="entry name" value="P-loop containing nucleoside triphosphate hydrolases"/>
    <property type="match status" value="1"/>
</dbReference>
<dbReference type="PANTHER" id="PTHR47970">
    <property type="entry name" value="KINESIN-LIKE PROTEIN KIF11"/>
    <property type="match status" value="1"/>
</dbReference>
<dbReference type="Gene3D" id="3.40.850.10">
    <property type="entry name" value="Kinesin motor domain"/>
    <property type="match status" value="1"/>
</dbReference>
<evidence type="ECO:0000256" key="7">
    <source>
        <dbReference type="ARBA" id="ARBA00023212"/>
    </source>
</evidence>